<dbReference type="AlphaFoldDB" id="A0A8X6N350"/>
<gene>
    <name evidence="1" type="ORF">NPIL_573441</name>
</gene>
<organism evidence="1 2">
    <name type="scientific">Nephila pilipes</name>
    <name type="common">Giant wood spider</name>
    <name type="synonym">Nephila maculata</name>
    <dbReference type="NCBI Taxonomy" id="299642"/>
    <lineage>
        <taxon>Eukaryota</taxon>
        <taxon>Metazoa</taxon>
        <taxon>Ecdysozoa</taxon>
        <taxon>Arthropoda</taxon>
        <taxon>Chelicerata</taxon>
        <taxon>Arachnida</taxon>
        <taxon>Araneae</taxon>
        <taxon>Araneomorphae</taxon>
        <taxon>Entelegynae</taxon>
        <taxon>Araneoidea</taxon>
        <taxon>Nephilidae</taxon>
        <taxon>Nephila</taxon>
    </lineage>
</organism>
<comment type="caution">
    <text evidence="1">The sequence shown here is derived from an EMBL/GenBank/DDBJ whole genome shotgun (WGS) entry which is preliminary data.</text>
</comment>
<dbReference type="Proteomes" id="UP000887013">
    <property type="component" value="Unassembled WGS sequence"/>
</dbReference>
<accession>A0A8X6N350</accession>
<sequence length="94" mass="11317">MVNAWKKFWDKEWAQNLLGYEDEMTFLLMWSLKKCSFKRAVKWFANRRENGILQNKILDSQVNETSMRRVVLCTTCRSNFEIKYPSITRRVSSD</sequence>
<evidence type="ECO:0000313" key="1">
    <source>
        <dbReference type="EMBL" id="GFS91501.1"/>
    </source>
</evidence>
<dbReference type="EMBL" id="BMAW01053527">
    <property type="protein sequence ID" value="GFS91501.1"/>
    <property type="molecule type" value="Genomic_DNA"/>
</dbReference>
<proteinExistence type="predicted"/>
<reference evidence="1" key="1">
    <citation type="submission" date="2020-08" db="EMBL/GenBank/DDBJ databases">
        <title>Multicomponent nature underlies the extraordinary mechanical properties of spider dragline silk.</title>
        <authorList>
            <person name="Kono N."/>
            <person name="Nakamura H."/>
            <person name="Mori M."/>
            <person name="Yoshida Y."/>
            <person name="Ohtoshi R."/>
            <person name="Malay A.D."/>
            <person name="Moran D.A.P."/>
            <person name="Tomita M."/>
            <person name="Numata K."/>
            <person name="Arakawa K."/>
        </authorList>
    </citation>
    <scope>NUCLEOTIDE SEQUENCE</scope>
</reference>
<keyword evidence="2" id="KW-1185">Reference proteome</keyword>
<evidence type="ECO:0000313" key="2">
    <source>
        <dbReference type="Proteomes" id="UP000887013"/>
    </source>
</evidence>
<protein>
    <submittedName>
        <fullName evidence="1">Uncharacterized protein</fullName>
    </submittedName>
</protein>
<name>A0A8X6N350_NEPPI</name>